<dbReference type="EMBL" id="CP032134">
    <property type="protein sequence ID" value="AXY56345.1"/>
    <property type="molecule type" value="Genomic_DNA"/>
</dbReference>
<evidence type="ECO:0000256" key="1">
    <source>
        <dbReference type="SAM" id="Coils"/>
    </source>
</evidence>
<evidence type="ECO:0000313" key="2">
    <source>
        <dbReference type="EMBL" id="AXY56345.1"/>
    </source>
</evidence>
<evidence type="ECO:0000313" key="3">
    <source>
        <dbReference type="Proteomes" id="UP000263753"/>
    </source>
</evidence>
<dbReference type="KEGG" id="achi:CDG60_07035"/>
<accession>A0A3B7LWH7</accession>
<dbReference type="AlphaFoldDB" id="A0A3B7LWH7"/>
<organism evidence="2 3">
    <name type="scientific">Acinetobacter chinensis</name>
    <dbReference type="NCBI Taxonomy" id="2004650"/>
    <lineage>
        <taxon>Bacteria</taxon>
        <taxon>Pseudomonadati</taxon>
        <taxon>Pseudomonadota</taxon>
        <taxon>Gammaproteobacteria</taxon>
        <taxon>Moraxellales</taxon>
        <taxon>Moraxellaceae</taxon>
        <taxon>Acinetobacter</taxon>
    </lineage>
</organism>
<reference evidence="3" key="1">
    <citation type="submission" date="2018-09" db="EMBL/GenBank/DDBJ databases">
        <title>The complete genome of Acinetobacter sp. strain WCHAc010005.</title>
        <authorList>
            <person name="Hu Y."/>
            <person name="Long H."/>
            <person name="Feng Y."/>
            <person name="Zong Z."/>
        </authorList>
    </citation>
    <scope>NUCLEOTIDE SEQUENCE [LARGE SCALE GENOMIC DNA]</scope>
    <source>
        <strain evidence="3">WCHAc010005</strain>
    </source>
</reference>
<dbReference type="Proteomes" id="UP000263753">
    <property type="component" value="Chromosome"/>
</dbReference>
<name>A0A3B7LWH7_9GAMM</name>
<proteinExistence type="predicted"/>
<dbReference type="RefSeq" id="WP_087511355.1">
    <property type="nucleotide sequence ID" value="NZ_CP032134.1"/>
</dbReference>
<gene>
    <name evidence="2" type="ORF">CDG60_07035</name>
</gene>
<sequence>MQPAMIPFHIREKLLQLEPGFEPGWQSVLESVFSEQDSAIQDMLNQQFLKAKEIVWDREDNSFSYSFTTALNILKHCVNNTELQLLADQLNQDLEAMKLSSDAMAVASCLEQGVAAIRQLQMKEDQSGWREKNLLLKTYLIQAAQIVLAMTIVPPTGLRELTEDQIRHFIVDVFLRYQLPVPSIKPQFKEIQELKKHPFFRYSLNRKQELKPVELIRSADYIFVIAPSTDIEQNPYSISRFLRETDRTKGMECCVLVLDLEKSLENDYMERFQSLLQMIPESVAKLSPKAFEQIQQMNEICEQTIFPLLTESVHLEEKSSDVFVQQHLKELENTLTEKLLIPLADQLKENIFSAEESAVLYWNLNRLFTEMYAYYRVFCAQPALKSSQGIKAFEYKFVSLVRLLQKRRAQIFSVATASEWQNAHSESTGPVQGMIQIMNICLPEYRELKIRLNKLRRELSEARNSLFKRMIKSDQYEKDIQQISEEMQLLKRQIFTDIRRLLEATRRNMIHLETESMLSFTETARHFAFPCGENGLSRLPVVIKLPESFLDFDVEVFNAKFNYELNFSEGSKVEKEIQNQSDSMMS</sequence>
<keyword evidence="1" id="KW-0175">Coiled coil</keyword>
<feature type="coiled-coil region" evidence="1">
    <location>
        <begin position="445"/>
        <end position="493"/>
    </location>
</feature>
<protein>
    <submittedName>
        <fullName evidence="2">Uncharacterized protein</fullName>
    </submittedName>
</protein>